<evidence type="ECO:0000256" key="1">
    <source>
        <dbReference type="ARBA" id="ARBA00023015"/>
    </source>
</evidence>
<keyword evidence="6" id="KW-1185">Reference proteome</keyword>
<accession>A0ABN3KMI2</accession>
<evidence type="ECO:0000313" key="5">
    <source>
        <dbReference type="EMBL" id="GAA2467279.1"/>
    </source>
</evidence>
<keyword evidence="2" id="KW-0804">Transcription</keyword>
<feature type="region of interest" description="Disordered" evidence="3">
    <location>
        <begin position="88"/>
        <end position="159"/>
    </location>
</feature>
<evidence type="ECO:0008006" key="7">
    <source>
        <dbReference type="Google" id="ProtNLM"/>
    </source>
</evidence>
<sequence length="333" mass="34191">MTSPSSASFGTDEHPEVAEISALAEGLLPPERSADVRAHLSDCDLCADVQVSLEEIRSALGTLPGPVRMPSDVAGRIDAALAAEALLDATAPDSGPASDEDRTDGRDRSPEGEPAAVSRETPAARVVSRETTSAGRSSTRPAGHARGAGGPGRSARRSRRWRTALLGTAGAAALIAFGALLLPELQAGSSGARTDSGVASDSTSRSETGVADEALEARIRSLLADGGTSGKPKQGPEKAGPDDTPEFTTKASPNAPLSTGTPTMPSCVREGIDRDEVPLAVDKDVYEGRQAYIVVLPHGSDGTRVDAYVVDADCVGKTPSEPGTVLATRTYAR</sequence>
<feature type="compositionally biased region" description="Polar residues" evidence="3">
    <location>
        <begin position="129"/>
        <end position="138"/>
    </location>
</feature>
<feature type="compositionally biased region" description="Polar residues" evidence="3">
    <location>
        <begin position="188"/>
        <end position="207"/>
    </location>
</feature>
<dbReference type="EMBL" id="BAAASZ010000052">
    <property type="protein sequence ID" value="GAA2467279.1"/>
    <property type="molecule type" value="Genomic_DNA"/>
</dbReference>
<keyword evidence="4" id="KW-0472">Membrane</keyword>
<gene>
    <name evidence="5" type="ORF">GCM10010405_59840</name>
</gene>
<evidence type="ECO:0000313" key="6">
    <source>
        <dbReference type="Proteomes" id="UP001501638"/>
    </source>
</evidence>
<dbReference type="RefSeq" id="WP_344329130.1">
    <property type="nucleotide sequence ID" value="NZ_BAAASZ010000052.1"/>
</dbReference>
<dbReference type="Gene3D" id="1.10.10.1320">
    <property type="entry name" value="Anti-sigma factor, zinc-finger domain"/>
    <property type="match status" value="1"/>
</dbReference>
<feature type="region of interest" description="Disordered" evidence="3">
    <location>
        <begin position="188"/>
        <end position="269"/>
    </location>
</feature>
<keyword evidence="1" id="KW-0805">Transcription regulation</keyword>
<keyword evidence="4" id="KW-0812">Transmembrane</keyword>
<proteinExistence type="predicted"/>
<dbReference type="Proteomes" id="UP001501638">
    <property type="component" value="Unassembled WGS sequence"/>
</dbReference>
<evidence type="ECO:0000256" key="4">
    <source>
        <dbReference type="SAM" id="Phobius"/>
    </source>
</evidence>
<comment type="caution">
    <text evidence="5">The sequence shown here is derived from an EMBL/GenBank/DDBJ whole genome shotgun (WGS) entry which is preliminary data.</text>
</comment>
<keyword evidence="4" id="KW-1133">Transmembrane helix</keyword>
<feature type="compositionally biased region" description="Basic and acidic residues" evidence="3">
    <location>
        <begin position="99"/>
        <end position="111"/>
    </location>
</feature>
<organism evidence="5 6">
    <name type="scientific">Streptomyces macrosporus</name>
    <dbReference type="NCBI Taxonomy" id="44032"/>
    <lineage>
        <taxon>Bacteria</taxon>
        <taxon>Bacillati</taxon>
        <taxon>Actinomycetota</taxon>
        <taxon>Actinomycetes</taxon>
        <taxon>Kitasatosporales</taxon>
        <taxon>Streptomycetaceae</taxon>
        <taxon>Streptomyces</taxon>
    </lineage>
</organism>
<evidence type="ECO:0000256" key="3">
    <source>
        <dbReference type="SAM" id="MobiDB-lite"/>
    </source>
</evidence>
<evidence type="ECO:0000256" key="2">
    <source>
        <dbReference type="ARBA" id="ARBA00023163"/>
    </source>
</evidence>
<feature type="compositionally biased region" description="Polar residues" evidence="3">
    <location>
        <begin position="246"/>
        <end position="264"/>
    </location>
</feature>
<dbReference type="InterPro" id="IPR041916">
    <property type="entry name" value="Anti_sigma_zinc_sf"/>
</dbReference>
<reference evidence="5 6" key="1">
    <citation type="journal article" date="2019" name="Int. J. Syst. Evol. Microbiol.">
        <title>The Global Catalogue of Microorganisms (GCM) 10K type strain sequencing project: providing services to taxonomists for standard genome sequencing and annotation.</title>
        <authorList>
            <consortium name="The Broad Institute Genomics Platform"/>
            <consortium name="The Broad Institute Genome Sequencing Center for Infectious Disease"/>
            <person name="Wu L."/>
            <person name="Ma J."/>
        </authorList>
    </citation>
    <scope>NUCLEOTIDE SEQUENCE [LARGE SCALE GENOMIC DNA]</scope>
    <source>
        <strain evidence="5 6">JCM 6305</strain>
    </source>
</reference>
<protein>
    <recommendedName>
        <fullName evidence="7">Zinc-finger domain-containing protein</fullName>
    </recommendedName>
</protein>
<feature type="transmembrane region" description="Helical" evidence="4">
    <location>
        <begin position="163"/>
        <end position="182"/>
    </location>
</feature>
<name>A0ABN3KMI2_9ACTN</name>